<comment type="subcellular location">
    <subcellularLocation>
        <location evidence="1">Membrane</location>
    </subcellularLocation>
</comment>
<evidence type="ECO:0000313" key="5">
    <source>
        <dbReference type="Proteomes" id="UP001341840"/>
    </source>
</evidence>
<dbReference type="Proteomes" id="UP001341840">
    <property type="component" value="Unassembled WGS sequence"/>
</dbReference>
<reference evidence="4 5" key="1">
    <citation type="journal article" date="2023" name="Plants (Basel)">
        <title>Bridging the Gap: Combining Genomics and Transcriptomics Approaches to Understand Stylosanthes scabra, an Orphan Legume from the Brazilian Caatinga.</title>
        <authorList>
            <person name="Ferreira-Neto J.R.C."/>
            <person name="da Silva M.D."/>
            <person name="Binneck E."/>
            <person name="de Melo N.F."/>
            <person name="da Silva R.H."/>
            <person name="de Melo A.L.T.M."/>
            <person name="Pandolfi V."/>
            <person name="Bustamante F.O."/>
            <person name="Brasileiro-Vidal A.C."/>
            <person name="Benko-Iseppon A.M."/>
        </authorList>
    </citation>
    <scope>NUCLEOTIDE SEQUENCE [LARGE SCALE GENOMIC DNA]</scope>
    <source>
        <tissue evidence="4">Leaves</tissue>
    </source>
</reference>
<evidence type="ECO:0000313" key="4">
    <source>
        <dbReference type="EMBL" id="MED6220828.1"/>
    </source>
</evidence>
<sequence length="210" mass="22571">MEENPLCKCLMCIISTVGFVFFSLWITSLRAQPPNFYVQSIHFPSLNKTLIHNNNHSISFTLKIVNPNSDKGVQYDAVSVSFGIFITDNATVSLANATLQGFYQGHGKKAVKSGTAKGNGGGGRGGGGKVFLRVELATAVKYKNLVWYSKRHRLWGGANVEMNVTSGTKVSPKGIRLGHVPARFGSGASAQARGAGILVYLLLTLCFCLS</sequence>
<proteinExistence type="predicted"/>
<accession>A0ABU6ZFT7</accession>
<evidence type="ECO:0000256" key="2">
    <source>
        <dbReference type="ARBA" id="ARBA00023136"/>
    </source>
</evidence>
<dbReference type="PANTHER" id="PTHR31415:SF52">
    <property type="entry name" value="LATE EMBRYOGENESIS ABUNDANT (LEA) HYDROXYPROLINE-RICH GLYCOPROTEIN FAMILY-RELATED"/>
    <property type="match status" value="1"/>
</dbReference>
<keyword evidence="5" id="KW-1185">Reference proteome</keyword>
<feature type="transmembrane region" description="Helical" evidence="3">
    <location>
        <begin position="7"/>
        <end position="26"/>
    </location>
</feature>
<evidence type="ECO:0008006" key="6">
    <source>
        <dbReference type="Google" id="ProtNLM"/>
    </source>
</evidence>
<dbReference type="InterPro" id="IPR044839">
    <property type="entry name" value="NDR1-like"/>
</dbReference>
<gene>
    <name evidence="4" type="ORF">PIB30_048592</name>
</gene>
<evidence type="ECO:0000256" key="1">
    <source>
        <dbReference type="ARBA" id="ARBA00004370"/>
    </source>
</evidence>
<keyword evidence="3" id="KW-1133">Transmembrane helix</keyword>
<name>A0ABU6ZFT7_9FABA</name>
<dbReference type="EMBL" id="JASCZI010272180">
    <property type="protein sequence ID" value="MED6220828.1"/>
    <property type="molecule type" value="Genomic_DNA"/>
</dbReference>
<evidence type="ECO:0000256" key="3">
    <source>
        <dbReference type="SAM" id="Phobius"/>
    </source>
</evidence>
<keyword evidence="3" id="KW-0812">Transmembrane</keyword>
<protein>
    <recommendedName>
        <fullName evidence="6">Late embryogenesis abundant protein LEA-2 subgroup domain-containing protein</fullName>
    </recommendedName>
</protein>
<keyword evidence="2 3" id="KW-0472">Membrane</keyword>
<organism evidence="4 5">
    <name type="scientific">Stylosanthes scabra</name>
    <dbReference type="NCBI Taxonomy" id="79078"/>
    <lineage>
        <taxon>Eukaryota</taxon>
        <taxon>Viridiplantae</taxon>
        <taxon>Streptophyta</taxon>
        <taxon>Embryophyta</taxon>
        <taxon>Tracheophyta</taxon>
        <taxon>Spermatophyta</taxon>
        <taxon>Magnoliopsida</taxon>
        <taxon>eudicotyledons</taxon>
        <taxon>Gunneridae</taxon>
        <taxon>Pentapetalae</taxon>
        <taxon>rosids</taxon>
        <taxon>fabids</taxon>
        <taxon>Fabales</taxon>
        <taxon>Fabaceae</taxon>
        <taxon>Papilionoideae</taxon>
        <taxon>50 kb inversion clade</taxon>
        <taxon>dalbergioids sensu lato</taxon>
        <taxon>Dalbergieae</taxon>
        <taxon>Pterocarpus clade</taxon>
        <taxon>Stylosanthes</taxon>
    </lineage>
</organism>
<dbReference type="PANTHER" id="PTHR31415">
    <property type="entry name" value="OS05G0367900 PROTEIN"/>
    <property type="match status" value="1"/>
</dbReference>
<comment type="caution">
    <text evidence="4">The sequence shown here is derived from an EMBL/GenBank/DDBJ whole genome shotgun (WGS) entry which is preliminary data.</text>
</comment>